<dbReference type="SUPFAM" id="SSF53254">
    <property type="entry name" value="Phosphoglycerate mutase-like"/>
    <property type="match status" value="1"/>
</dbReference>
<accession>A0A4R8WU41</accession>
<dbReference type="EMBL" id="SOFP01000041">
    <property type="protein sequence ID" value="TFC16292.1"/>
    <property type="molecule type" value="Genomic_DNA"/>
</dbReference>
<dbReference type="InterPro" id="IPR029033">
    <property type="entry name" value="His_PPase_superfam"/>
</dbReference>
<dbReference type="PANTHER" id="PTHR47623">
    <property type="entry name" value="OS09G0287300 PROTEIN"/>
    <property type="match status" value="1"/>
</dbReference>
<dbReference type="OrthoDB" id="9810154at2"/>
<organism evidence="2 3">
    <name type="scientific">Cryobacterium algoritolerans</name>
    <dbReference type="NCBI Taxonomy" id="1259184"/>
    <lineage>
        <taxon>Bacteria</taxon>
        <taxon>Bacillati</taxon>
        <taxon>Actinomycetota</taxon>
        <taxon>Actinomycetes</taxon>
        <taxon>Micrococcales</taxon>
        <taxon>Microbacteriaceae</taxon>
        <taxon>Cryobacterium</taxon>
    </lineage>
</organism>
<name>A0A4R8WU41_9MICO</name>
<evidence type="ECO:0000313" key="2">
    <source>
        <dbReference type="EMBL" id="TFC16292.1"/>
    </source>
</evidence>
<sequence length="179" mass="19120">MWPWRSDTTDHRPTGHSPVPERTLILLRHAKSDWSGDEADIDRPLNGRGRHQAPRAGAWLARSIPGIDLAVVSPANRARSTWELVSAELGRTPPTQVDDRTYAASAGQLLGVVRDLPDDAVTVVLVGHNPGIENLASLLTGESVPMPTSAITVIDLAGPWSNAGRSPAVLRTSGRPPAD</sequence>
<keyword evidence="3" id="KW-1185">Reference proteome</keyword>
<dbReference type="Pfam" id="PF00300">
    <property type="entry name" value="His_Phos_1"/>
    <property type="match status" value="1"/>
</dbReference>
<dbReference type="PANTHER" id="PTHR47623:SF1">
    <property type="entry name" value="OS09G0287300 PROTEIN"/>
    <property type="match status" value="1"/>
</dbReference>
<gene>
    <name evidence="2" type="ORF">E3O19_07690</name>
</gene>
<dbReference type="Proteomes" id="UP000298412">
    <property type="component" value="Unassembled WGS sequence"/>
</dbReference>
<dbReference type="InterPro" id="IPR013078">
    <property type="entry name" value="His_Pase_superF_clade-1"/>
</dbReference>
<proteinExistence type="predicted"/>
<protein>
    <submittedName>
        <fullName evidence="2">Histidine phosphatase family protein</fullName>
    </submittedName>
</protein>
<feature type="region of interest" description="Disordered" evidence="1">
    <location>
        <begin position="1"/>
        <end position="22"/>
    </location>
</feature>
<reference evidence="2 3" key="1">
    <citation type="submission" date="2019-03" db="EMBL/GenBank/DDBJ databases">
        <title>Genomics of glacier-inhabiting Cryobacterium strains.</title>
        <authorList>
            <person name="Liu Q."/>
            <person name="Xin Y.-H."/>
        </authorList>
    </citation>
    <scope>NUCLEOTIDE SEQUENCE [LARGE SCALE GENOMIC DNA]</scope>
    <source>
        <strain evidence="2 3">MDT1-3</strain>
    </source>
</reference>
<comment type="caution">
    <text evidence="2">The sequence shown here is derived from an EMBL/GenBank/DDBJ whole genome shotgun (WGS) entry which is preliminary data.</text>
</comment>
<dbReference type="Gene3D" id="3.40.50.1240">
    <property type="entry name" value="Phosphoglycerate mutase-like"/>
    <property type="match status" value="1"/>
</dbReference>
<dbReference type="CDD" id="cd07067">
    <property type="entry name" value="HP_PGM_like"/>
    <property type="match status" value="1"/>
</dbReference>
<dbReference type="AlphaFoldDB" id="A0A4R8WU41"/>
<evidence type="ECO:0000256" key="1">
    <source>
        <dbReference type="SAM" id="MobiDB-lite"/>
    </source>
</evidence>
<evidence type="ECO:0000313" key="3">
    <source>
        <dbReference type="Proteomes" id="UP000298412"/>
    </source>
</evidence>
<dbReference type="SMART" id="SM00855">
    <property type="entry name" value="PGAM"/>
    <property type="match status" value="1"/>
</dbReference>